<evidence type="ECO:0008006" key="3">
    <source>
        <dbReference type="Google" id="ProtNLM"/>
    </source>
</evidence>
<evidence type="ECO:0000313" key="2">
    <source>
        <dbReference type="Proteomes" id="UP001356170"/>
    </source>
</evidence>
<name>A0ABU7UXN0_9GAMM</name>
<dbReference type="EMBL" id="JAZHBO010000001">
    <property type="protein sequence ID" value="MEF2154763.1"/>
    <property type="molecule type" value="Genomic_DNA"/>
</dbReference>
<gene>
    <name evidence="1" type="ORF">V3390_00695</name>
</gene>
<evidence type="ECO:0000313" key="1">
    <source>
        <dbReference type="EMBL" id="MEF2154763.1"/>
    </source>
</evidence>
<sequence length="354" mass="40466">MTRSVCILAGSSLRYLPYLSLYARILEEAGVEYEVIYWDRHEEDEDRPGFHRYARRAKGRGSALLPQYYGFRRHILARLKQRDFDLFVVLGMQIGVFLADFLKDKAYLVDIRDRSHEDNPVYRFIANRVLAGAKLTCVSSRAFKQWLPEASPVVVSHNMAMTASPPRAPLKLPGHCLISYIGEVKFFQPNREFMEFISRTPRWKLAYHGAGPDLRKFVGFAESVAAENIEFSGRFDPSQKEQFYLETDFVLCLYGSDHINVRTALPNRLYEACIHARPLIVSADTYLADVVAEYGLGIVLGAGETVGLDRKLEAFFDADRYAAFVEGCRSFLNKVMQENEEFRTHVIDFVQSGN</sequence>
<proteinExistence type="predicted"/>
<dbReference type="Proteomes" id="UP001356170">
    <property type="component" value="Unassembled WGS sequence"/>
</dbReference>
<dbReference type="Gene3D" id="3.40.50.2000">
    <property type="entry name" value="Glycogen Phosphorylase B"/>
    <property type="match status" value="1"/>
</dbReference>
<organism evidence="1 2">
    <name type="scientific">Aquilutibacter rugosus</name>
    <dbReference type="NCBI Taxonomy" id="3115820"/>
    <lineage>
        <taxon>Bacteria</taxon>
        <taxon>Pseudomonadati</taxon>
        <taxon>Pseudomonadota</taxon>
        <taxon>Gammaproteobacteria</taxon>
        <taxon>Lysobacterales</taxon>
        <taxon>Lysobacteraceae</taxon>
        <taxon>Aquilutibacter</taxon>
    </lineage>
</organism>
<accession>A0ABU7UXN0</accession>
<keyword evidence="2" id="KW-1185">Reference proteome</keyword>
<dbReference type="RefSeq" id="WP_331702924.1">
    <property type="nucleotide sequence ID" value="NZ_JAZHBO010000001.1"/>
</dbReference>
<dbReference type="SUPFAM" id="SSF53756">
    <property type="entry name" value="UDP-Glycosyltransferase/glycogen phosphorylase"/>
    <property type="match status" value="1"/>
</dbReference>
<protein>
    <recommendedName>
        <fullName evidence="3">Glycosyltransferase involved in cell wall biosynthesis</fullName>
    </recommendedName>
</protein>
<comment type="caution">
    <text evidence="1">The sequence shown here is derived from an EMBL/GenBank/DDBJ whole genome shotgun (WGS) entry which is preliminary data.</text>
</comment>
<reference evidence="1 2" key="1">
    <citation type="submission" date="2024-01" db="EMBL/GenBank/DDBJ databases">
        <title>Novel species of the genus Luteimonas isolated from rivers.</title>
        <authorList>
            <person name="Lu H."/>
        </authorList>
    </citation>
    <scope>NUCLEOTIDE SEQUENCE [LARGE SCALE GENOMIC DNA]</scope>
    <source>
        <strain evidence="1 2">FXH3W</strain>
    </source>
</reference>